<organism evidence="4 5">
    <name type="scientific">Paenibacillus yonginensis</name>
    <dbReference type="NCBI Taxonomy" id="1462996"/>
    <lineage>
        <taxon>Bacteria</taxon>
        <taxon>Bacillati</taxon>
        <taxon>Bacillota</taxon>
        <taxon>Bacilli</taxon>
        <taxon>Bacillales</taxon>
        <taxon>Paenibacillaceae</taxon>
        <taxon>Paenibacillus</taxon>
    </lineage>
</organism>
<dbReference type="Pfam" id="PF00583">
    <property type="entry name" value="Acetyltransf_1"/>
    <property type="match status" value="1"/>
</dbReference>
<evidence type="ECO:0000256" key="1">
    <source>
        <dbReference type="ARBA" id="ARBA00022679"/>
    </source>
</evidence>
<reference evidence="4 5" key="1">
    <citation type="submission" date="2016-01" db="EMBL/GenBank/DDBJ databases">
        <title>Complete Genome Sequence of Paenibacillus yonginensis DCY84, a novel Plant Growth-Promoting Bacteria with Elicitation of Induced Systemic Resistance.</title>
        <authorList>
            <person name="Kim Y.J."/>
            <person name="Yang D.C."/>
            <person name="Sukweenadhi J."/>
        </authorList>
    </citation>
    <scope>NUCLEOTIDE SEQUENCE [LARGE SCALE GENOMIC DNA]</scope>
    <source>
        <strain evidence="4 5">DCY84</strain>
    </source>
</reference>
<dbReference type="PROSITE" id="PS51186">
    <property type="entry name" value="GNAT"/>
    <property type="match status" value="1"/>
</dbReference>
<proteinExistence type="predicted"/>
<name>A0A1B1MWQ2_9BACL</name>
<dbReference type="OrthoDB" id="2638380at2"/>
<evidence type="ECO:0000259" key="3">
    <source>
        <dbReference type="PROSITE" id="PS51186"/>
    </source>
</evidence>
<keyword evidence="2" id="KW-0012">Acyltransferase</keyword>
<keyword evidence="5" id="KW-1185">Reference proteome</keyword>
<dbReference type="KEGG" id="pyg:AWM70_02665"/>
<evidence type="ECO:0000313" key="4">
    <source>
        <dbReference type="EMBL" id="ANS73613.1"/>
    </source>
</evidence>
<dbReference type="AlphaFoldDB" id="A0A1B1MWQ2"/>
<dbReference type="InterPro" id="IPR000182">
    <property type="entry name" value="GNAT_dom"/>
</dbReference>
<keyword evidence="1 4" id="KW-0808">Transferase</keyword>
<dbReference type="InterPro" id="IPR016181">
    <property type="entry name" value="Acyl_CoA_acyltransferase"/>
</dbReference>
<evidence type="ECO:0000313" key="5">
    <source>
        <dbReference type="Proteomes" id="UP000092573"/>
    </source>
</evidence>
<accession>A0A1B1MWQ2</accession>
<dbReference type="GO" id="GO:0016747">
    <property type="term" value="F:acyltransferase activity, transferring groups other than amino-acyl groups"/>
    <property type="evidence" value="ECO:0007669"/>
    <property type="project" value="InterPro"/>
</dbReference>
<dbReference type="InterPro" id="IPR050680">
    <property type="entry name" value="YpeA/RimI_acetyltransf"/>
</dbReference>
<gene>
    <name evidence="4" type="ORF">AWM70_02665</name>
</gene>
<protein>
    <submittedName>
        <fullName evidence="4">GCN5 family acetyltransferase</fullName>
    </submittedName>
</protein>
<dbReference type="RefSeq" id="WP_068694126.1">
    <property type="nucleotide sequence ID" value="NZ_CP014167.1"/>
</dbReference>
<dbReference type="SUPFAM" id="SSF55729">
    <property type="entry name" value="Acyl-CoA N-acyltransferases (Nat)"/>
    <property type="match status" value="1"/>
</dbReference>
<dbReference type="Proteomes" id="UP000092573">
    <property type="component" value="Chromosome"/>
</dbReference>
<dbReference type="Gene3D" id="3.40.630.30">
    <property type="match status" value="1"/>
</dbReference>
<sequence>MIRYRRPKQDDPVIYGLIEKELVPHSHLSSKEIDKIRRDLPGRMKHGVTLVAASNYDSDPLAFIHFMIHGELLYIDMIAVDRNHQHKRYGKSLMAKAENFAASRGCSRSKVLVDAGNTHAHLFYSKLGYRTVRFVAQTQCYEMEKSLVNLRLLP</sequence>
<feature type="domain" description="N-acetyltransferase" evidence="3">
    <location>
        <begin position="1"/>
        <end position="148"/>
    </location>
</feature>
<dbReference type="PANTHER" id="PTHR43420">
    <property type="entry name" value="ACETYLTRANSFERASE"/>
    <property type="match status" value="1"/>
</dbReference>
<dbReference type="EMBL" id="CP014167">
    <property type="protein sequence ID" value="ANS73613.1"/>
    <property type="molecule type" value="Genomic_DNA"/>
</dbReference>
<evidence type="ECO:0000256" key="2">
    <source>
        <dbReference type="ARBA" id="ARBA00023315"/>
    </source>
</evidence>
<dbReference type="CDD" id="cd04301">
    <property type="entry name" value="NAT_SF"/>
    <property type="match status" value="1"/>
</dbReference>